<protein>
    <submittedName>
        <fullName evidence="1">Uncharacterized protein</fullName>
    </submittedName>
</protein>
<evidence type="ECO:0000313" key="2">
    <source>
        <dbReference type="Proteomes" id="UP001476798"/>
    </source>
</evidence>
<dbReference type="Proteomes" id="UP001476798">
    <property type="component" value="Unassembled WGS sequence"/>
</dbReference>
<accession>A0ABV0MVT4</accession>
<dbReference type="EMBL" id="JAHRIO010011933">
    <property type="protein sequence ID" value="MEQ2162523.1"/>
    <property type="molecule type" value="Genomic_DNA"/>
</dbReference>
<dbReference type="PANTHER" id="PTHR21740">
    <property type="entry name" value="NCK-ASSOCIATED PROTEIN 5"/>
    <property type="match status" value="1"/>
</dbReference>
<keyword evidence="2" id="KW-1185">Reference proteome</keyword>
<reference evidence="1 2" key="1">
    <citation type="submission" date="2021-06" db="EMBL/GenBank/DDBJ databases">
        <authorList>
            <person name="Palmer J.M."/>
        </authorList>
    </citation>
    <scope>NUCLEOTIDE SEQUENCE [LARGE SCALE GENOMIC DNA]</scope>
    <source>
        <strain evidence="1 2">GA_2019</strain>
        <tissue evidence="1">Muscle</tissue>
    </source>
</reference>
<dbReference type="PANTHER" id="PTHR21740:SF0">
    <property type="entry name" value="NCK-ASSOCIATED PROTEIN 5"/>
    <property type="match status" value="1"/>
</dbReference>
<comment type="caution">
    <text evidence="1">The sequence shown here is derived from an EMBL/GenBank/DDBJ whole genome shotgun (WGS) entry which is preliminary data.</text>
</comment>
<sequence>MIFHWRLQRSWTANVMAAKNRRTKTKPSPFWSASRPWSTEQRQIIGRCFSSVGYLLSLAGFWSTDPVIHLRSTFLKHYVFNGFIKTYLPFLFHSADENSALALENESQREQYERCLDEVGSLFQPQAENAGMNANINLDAEKDSASYFSSLTVVSLENNYHGKQTTYAFWSCYFTSVLTFYSTWNIRADLREECLKLRTRVFDLEQQNRALGVLFQQRIKPASDLLLQ</sequence>
<organism evidence="1 2">
    <name type="scientific">Goodea atripinnis</name>
    <dbReference type="NCBI Taxonomy" id="208336"/>
    <lineage>
        <taxon>Eukaryota</taxon>
        <taxon>Metazoa</taxon>
        <taxon>Chordata</taxon>
        <taxon>Craniata</taxon>
        <taxon>Vertebrata</taxon>
        <taxon>Euteleostomi</taxon>
        <taxon>Actinopterygii</taxon>
        <taxon>Neopterygii</taxon>
        <taxon>Teleostei</taxon>
        <taxon>Neoteleostei</taxon>
        <taxon>Acanthomorphata</taxon>
        <taxon>Ovalentaria</taxon>
        <taxon>Atherinomorphae</taxon>
        <taxon>Cyprinodontiformes</taxon>
        <taxon>Goodeidae</taxon>
        <taxon>Goodea</taxon>
    </lineage>
</organism>
<name>A0ABV0MVT4_9TELE</name>
<dbReference type="InterPro" id="IPR026163">
    <property type="entry name" value="Nckap5l"/>
</dbReference>
<evidence type="ECO:0000313" key="1">
    <source>
        <dbReference type="EMBL" id="MEQ2162523.1"/>
    </source>
</evidence>
<proteinExistence type="predicted"/>
<gene>
    <name evidence="1" type="ORF">GOODEAATRI_020621</name>
</gene>
<feature type="non-terminal residue" evidence="1">
    <location>
        <position position="228"/>
    </location>
</feature>